<feature type="chain" id="PRO_5022723094" description="Lipoprotein" evidence="1">
    <location>
        <begin position="19"/>
        <end position="190"/>
    </location>
</feature>
<feature type="signal peptide" evidence="1">
    <location>
        <begin position="1"/>
        <end position="18"/>
    </location>
</feature>
<evidence type="ECO:0000313" key="2">
    <source>
        <dbReference type="EMBL" id="KAA2244697.1"/>
    </source>
</evidence>
<evidence type="ECO:0000256" key="1">
    <source>
        <dbReference type="SAM" id="SignalP"/>
    </source>
</evidence>
<evidence type="ECO:0008006" key="4">
    <source>
        <dbReference type="Google" id="ProtNLM"/>
    </source>
</evidence>
<organism evidence="2 3">
    <name type="scientific">Chitinophaga agrisoli</name>
    <dbReference type="NCBI Taxonomy" id="2607653"/>
    <lineage>
        <taxon>Bacteria</taxon>
        <taxon>Pseudomonadati</taxon>
        <taxon>Bacteroidota</taxon>
        <taxon>Chitinophagia</taxon>
        <taxon>Chitinophagales</taxon>
        <taxon>Chitinophagaceae</taxon>
        <taxon>Chitinophaga</taxon>
    </lineage>
</organism>
<reference evidence="2 3" key="2">
    <citation type="submission" date="2019-09" db="EMBL/GenBank/DDBJ databases">
        <authorList>
            <person name="Jin C."/>
        </authorList>
    </citation>
    <scope>NUCLEOTIDE SEQUENCE [LARGE SCALE GENOMIC DNA]</scope>
    <source>
        <strain evidence="2 3">BN140078</strain>
    </source>
</reference>
<proteinExistence type="predicted"/>
<name>A0A5B2W2I4_9BACT</name>
<protein>
    <recommendedName>
        <fullName evidence="4">Lipoprotein</fullName>
    </recommendedName>
</protein>
<keyword evidence="3" id="KW-1185">Reference proteome</keyword>
<reference evidence="2 3" key="1">
    <citation type="submission" date="2019-09" db="EMBL/GenBank/DDBJ databases">
        <title>Chitinophaga ginsengihumi sp. nov., isolated from soil of ginseng rhizosphere.</title>
        <authorList>
            <person name="Lee J."/>
        </authorList>
    </citation>
    <scope>NUCLEOTIDE SEQUENCE [LARGE SCALE GENOMIC DNA]</scope>
    <source>
        <strain evidence="2 3">BN140078</strain>
    </source>
</reference>
<dbReference type="RefSeq" id="WP_149836094.1">
    <property type="nucleotide sequence ID" value="NZ_VUOC01000001.1"/>
</dbReference>
<dbReference type="Proteomes" id="UP000324611">
    <property type="component" value="Unassembled WGS sequence"/>
</dbReference>
<keyword evidence="1" id="KW-0732">Signal</keyword>
<comment type="caution">
    <text evidence="2">The sequence shown here is derived from an EMBL/GenBank/DDBJ whole genome shotgun (WGS) entry which is preliminary data.</text>
</comment>
<dbReference type="PROSITE" id="PS51257">
    <property type="entry name" value="PROKAR_LIPOPROTEIN"/>
    <property type="match status" value="1"/>
</dbReference>
<gene>
    <name evidence="2" type="ORF">F0L74_01610</name>
</gene>
<evidence type="ECO:0000313" key="3">
    <source>
        <dbReference type="Proteomes" id="UP000324611"/>
    </source>
</evidence>
<dbReference type="EMBL" id="VUOC01000001">
    <property type="protein sequence ID" value="KAA2244697.1"/>
    <property type="molecule type" value="Genomic_DNA"/>
</dbReference>
<sequence length="190" mass="21447">MKINRYPLYMVLAAMAMAACSPGSQQPANQAPHSDLKAYFEQEAIQAGKSGLLLQKTVTLNGQREDLHLTADSSQLEHLLKPFMDADVNKPSLKDAYRTDTIKDLFTGNSSIMYTARKQATRPQQVILNLDNKGQINTVTAHSSTHNLVYDYQQHLFYQHLKTIRITTFQKIAFLKPRELDVKVSLAPKK</sequence>
<dbReference type="AlphaFoldDB" id="A0A5B2W2I4"/>
<accession>A0A5B2W2I4</accession>